<proteinExistence type="predicted"/>
<evidence type="ECO:0000313" key="2">
    <source>
        <dbReference type="EMBL" id="KAF9601105.1"/>
    </source>
</evidence>
<evidence type="ECO:0000313" key="3">
    <source>
        <dbReference type="Proteomes" id="UP000631114"/>
    </source>
</evidence>
<reference evidence="2 3" key="1">
    <citation type="submission" date="2020-10" db="EMBL/GenBank/DDBJ databases">
        <title>The Coptis chinensis genome and diversification of protoberbering-type alkaloids.</title>
        <authorList>
            <person name="Wang B."/>
            <person name="Shu S."/>
            <person name="Song C."/>
            <person name="Liu Y."/>
        </authorList>
    </citation>
    <scope>NUCLEOTIDE SEQUENCE [LARGE SCALE GENOMIC DNA]</scope>
    <source>
        <strain evidence="2">HL-2020</strain>
        <tissue evidence="2">Leaf</tissue>
    </source>
</reference>
<organism evidence="2 3">
    <name type="scientific">Coptis chinensis</name>
    <dbReference type="NCBI Taxonomy" id="261450"/>
    <lineage>
        <taxon>Eukaryota</taxon>
        <taxon>Viridiplantae</taxon>
        <taxon>Streptophyta</taxon>
        <taxon>Embryophyta</taxon>
        <taxon>Tracheophyta</taxon>
        <taxon>Spermatophyta</taxon>
        <taxon>Magnoliopsida</taxon>
        <taxon>Ranunculales</taxon>
        <taxon>Ranunculaceae</taxon>
        <taxon>Coptidoideae</taxon>
        <taxon>Coptis</taxon>
    </lineage>
</organism>
<dbReference type="OrthoDB" id="610337at2759"/>
<dbReference type="Proteomes" id="UP000631114">
    <property type="component" value="Unassembled WGS sequence"/>
</dbReference>
<comment type="caution">
    <text evidence="2">The sequence shown here is derived from an EMBL/GenBank/DDBJ whole genome shotgun (WGS) entry which is preliminary data.</text>
</comment>
<dbReference type="NCBIfam" id="TIGR01640">
    <property type="entry name" value="F_box_assoc_1"/>
    <property type="match status" value="1"/>
</dbReference>
<dbReference type="PANTHER" id="PTHR31672:SF10">
    <property type="entry name" value="F-BOX DOMAIN-CONTAINING PROTEIN"/>
    <property type="match status" value="1"/>
</dbReference>
<dbReference type="InterPro" id="IPR017451">
    <property type="entry name" value="F-box-assoc_interact_dom"/>
</dbReference>
<gene>
    <name evidence="2" type="ORF">IFM89_017010</name>
</gene>
<dbReference type="InterPro" id="IPR050796">
    <property type="entry name" value="SCF_F-box_component"/>
</dbReference>
<dbReference type="EMBL" id="JADFTS010000006">
    <property type="protein sequence ID" value="KAF9601105.1"/>
    <property type="molecule type" value="Genomic_DNA"/>
</dbReference>
<dbReference type="PANTHER" id="PTHR31672">
    <property type="entry name" value="BNACNNG10540D PROTEIN"/>
    <property type="match status" value="1"/>
</dbReference>
<accession>A0A835LN40</accession>
<dbReference type="Pfam" id="PF08268">
    <property type="entry name" value="FBA_3"/>
    <property type="match status" value="1"/>
</dbReference>
<sequence length="336" mass="38806">MYAYSELYLAENNIDDYNKNLPMLNWKKVYEYNISAFESLCVLGSCNGILCLSLFIPGAPPLVSNIFMYNPITREKLPIPDVRFPECEDDPQFRSGFGFDVSEKKYKLVLVLLYKLNRIPIQNEVLIHTVGSKMWRRKVGIVPDELYGAHGQTSFLSVDGSLHWIAVKYAYERNNYELFIVSFSLGVEEFTYVPTPNSLVVNHSWHHSYHYVLGVLEEQLSFVDSSSCNFIKIWVRKSDNGKKCWIKQIFIQKHLVCRWGHEFVTPIKLRKSGEILFLVSDDRTKSKSMVSYNTESGKCRSVSVESKESKFRYIRVIPHEGSLMSLRSACGLDRDT</sequence>
<keyword evidence="3" id="KW-1185">Reference proteome</keyword>
<dbReference type="InterPro" id="IPR013187">
    <property type="entry name" value="F-box-assoc_dom_typ3"/>
</dbReference>
<evidence type="ECO:0000259" key="1">
    <source>
        <dbReference type="Pfam" id="PF08268"/>
    </source>
</evidence>
<protein>
    <recommendedName>
        <fullName evidence="1">F-box associated beta-propeller type 3 domain-containing protein</fullName>
    </recommendedName>
</protein>
<feature type="domain" description="F-box associated beta-propeller type 3" evidence="1">
    <location>
        <begin position="39"/>
        <end position="310"/>
    </location>
</feature>
<dbReference type="AlphaFoldDB" id="A0A835LN40"/>
<name>A0A835LN40_9MAGN</name>